<feature type="transmembrane region" description="Helical" evidence="8">
    <location>
        <begin position="420"/>
        <end position="437"/>
    </location>
</feature>
<feature type="transmembrane region" description="Helical" evidence="8">
    <location>
        <begin position="137"/>
        <end position="154"/>
    </location>
</feature>
<feature type="transmembrane region" description="Helical" evidence="8">
    <location>
        <begin position="96"/>
        <end position="125"/>
    </location>
</feature>
<dbReference type="GO" id="GO:0015128">
    <property type="term" value="F:gluconate transmembrane transporter activity"/>
    <property type="evidence" value="ECO:0007669"/>
    <property type="project" value="InterPro"/>
</dbReference>
<feature type="transmembrane region" description="Helical" evidence="8">
    <location>
        <begin position="298"/>
        <end position="316"/>
    </location>
</feature>
<gene>
    <name evidence="9" type="ORF">AHMF7605_10130</name>
</gene>
<feature type="transmembrane region" description="Helical" evidence="8">
    <location>
        <begin position="336"/>
        <end position="365"/>
    </location>
</feature>
<feature type="transmembrane region" description="Helical" evidence="8">
    <location>
        <begin position="26"/>
        <end position="46"/>
    </location>
</feature>
<protein>
    <submittedName>
        <fullName evidence="9">Gluconate transporter</fullName>
    </submittedName>
</protein>
<evidence type="ECO:0000256" key="7">
    <source>
        <dbReference type="ARBA" id="ARBA00049663"/>
    </source>
</evidence>
<dbReference type="NCBIfam" id="TIGR00791">
    <property type="entry name" value="gntP"/>
    <property type="match status" value="1"/>
</dbReference>
<feature type="transmembrane region" description="Helical" evidence="8">
    <location>
        <begin position="58"/>
        <end position="76"/>
    </location>
</feature>
<dbReference type="PANTHER" id="PTHR30354">
    <property type="entry name" value="GNT FAMILY GLUCONATE TRANSPORTER"/>
    <property type="match status" value="1"/>
</dbReference>
<evidence type="ECO:0000313" key="9">
    <source>
        <dbReference type="EMBL" id="PSR53850.1"/>
    </source>
</evidence>
<dbReference type="Proteomes" id="UP000240357">
    <property type="component" value="Unassembled WGS sequence"/>
</dbReference>
<name>A0A2T2YEA9_9BACT</name>
<feature type="transmembrane region" description="Helical" evidence="8">
    <location>
        <begin position="257"/>
        <end position="278"/>
    </location>
</feature>
<dbReference type="OrthoDB" id="9787129at2"/>
<comment type="caution">
    <text evidence="9">The sequence shown here is derived from an EMBL/GenBank/DDBJ whole genome shotgun (WGS) entry which is preliminary data.</text>
</comment>
<dbReference type="EMBL" id="PYFT01000001">
    <property type="protein sequence ID" value="PSR53850.1"/>
    <property type="molecule type" value="Genomic_DNA"/>
</dbReference>
<dbReference type="RefSeq" id="WP_106928900.1">
    <property type="nucleotide sequence ID" value="NZ_PYFT01000001.1"/>
</dbReference>
<dbReference type="Pfam" id="PF02447">
    <property type="entry name" value="GntP_permease"/>
    <property type="match status" value="1"/>
</dbReference>
<evidence type="ECO:0000256" key="2">
    <source>
        <dbReference type="ARBA" id="ARBA00022448"/>
    </source>
</evidence>
<feature type="transmembrane region" description="Helical" evidence="8">
    <location>
        <begin position="225"/>
        <end position="245"/>
    </location>
</feature>
<keyword evidence="6 8" id="KW-0472">Membrane</keyword>
<evidence type="ECO:0000256" key="4">
    <source>
        <dbReference type="ARBA" id="ARBA00022692"/>
    </source>
</evidence>
<keyword evidence="4 8" id="KW-0812">Transmembrane</keyword>
<evidence type="ECO:0000256" key="1">
    <source>
        <dbReference type="ARBA" id="ARBA00004651"/>
    </source>
</evidence>
<comment type="subcellular location">
    <subcellularLocation>
        <location evidence="1">Cell membrane</location>
        <topology evidence="1">Multi-pass membrane protein</topology>
    </subcellularLocation>
</comment>
<evidence type="ECO:0000256" key="6">
    <source>
        <dbReference type="ARBA" id="ARBA00023136"/>
    </source>
</evidence>
<dbReference type="PIRSF" id="PIRSF002746">
    <property type="entry name" value="Gluconate_transporter"/>
    <property type="match status" value="1"/>
</dbReference>
<dbReference type="AlphaFoldDB" id="A0A2T2YEA9"/>
<keyword evidence="10" id="KW-1185">Reference proteome</keyword>
<dbReference type="PANTHER" id="PTHR30354:SF22">
    <property type="entry name" value="HIGH-AFFINITY GLUCONATE TRANSPORTER"/>
    <property type="match status" value="1"/>
</dbReference>
<comment type="similarity">
    <text evidence="7">Belongs to the GntP permease family.</text>
</comment>
<proteinExistence type="inferred from homology"/>
<feature type="transmembrane region" description="Helical" evidence="8">
    <location>
        <begin position="174"/>
        <end position="194"/>
    </location>
</feature>
<dbReference type="InterPro" id="IPR003474">
    <property type="entry name" value="Glcn_transporter"/>
</dbReference>
<keyword evidence="5 8" id="KW-1133">Transmembrane helix</keyword>
<feature type="transmembrane region" description="Helical" evidence="8">
    <location>
        <begin position="377"/>
        <end position="400"/>
    </location>
</feature>
<sequence length="439" mass="46599">MTLLVVIICIVSLILLITWGKVNAFLAFLLVSIFTGLGLGIPLANINQSVQKGIGDTLGSLVIVVVLGAMLGKLVAESGAAQRIANSMMSAFGEKYIHWALMITGLVVGIPLFYNVGFVLMIPLIFSVAYTYKLPSVYIGVPMLSALSVTHGFLPPHPSPAALVTQFKADMGWTLVYGLIVSIPAIIVAGPIFAKTLKNMVSKPLEGFVVQNIPSEKLPGITNSLLSSLFPVFMLMLTTLLLVFVPKDGVLSGMLKFVGEPNIVMLLAVLLATVTLGLNQGRSMASIMGVYADAVKDVAMILLIVSGAGILKQVLLDSGVSAEIASVLQGWTLHPLLLGWLIAAIIRVCLGSATVAGLTTAGIISPLMKQIPVDPNLMVLAIGAGSLMFSHVNDAGFWLFKEYFNLSIKQTIRSWSIMESLVSVVGIIGVMIIDLIIRS</sequence>
<evidence type="ECO:0000313" key="10">
    <source>
        <dbReference type="Proteomes" id="UP000240357"/>
    </source>
</evidence>
<reference evidence="9 10" key="1">
    <citation type="submission" date="2018-03" db="EMBL/GenBank/DDBJ databases">
        <title>Adhaeribacter sp. HMF7605 Genome sequencing and assembly.</title>
        <authorList>
            <person name="Kang H."/>
            <person name="Kang J."/>
            <person name="Cha I."/>
            <person name="Kim H."/>
            <person name="Joh K."/>
        </authorList>
    </citation>
    <scope>NUCLEOTIDE SEQUENCE [LARGE SCALE GENOMIC DNA]</scope>
    <source>
        <strain evidence="9 10">HMF7605</strain>
    </source>
</reference>
<evidence type="ECO:0000256" key="5">
    <source>
        <dbReference type="ARBA" id="ARBA00022989"/>
    </source>
</evidence>
<evidence type="ECO:0000256" key="8">
    <source>
        <dbReference type="SAM" id="Phobius"/>
    </source>
</evidence>
<dbReference type="GO" id="GO:0005886">
    <property type="term" value="C:plasma membrane"/>
    <property type="evidence" value="ECO:0007669"/>
    <property type="project" value="UniProtKB-SubCell"/>
</dbReference>
<keyword evidence="3" id="KW-1003">Cell membrane</keyword>
<keyword evidence="2" id="KW-0813">Transport</keyword>
<accession>A0A2T2YEA9</accession>
<evidence type="ECO:0000256" key="3">
    <source>
        <dbReference type="ARBA" id="ARBA00022475"/>
    </source>
</evidence>
<organism evidence="9 10">
    <name type="scientific">Adhaeribacter arboris</name>
    <dbReference type="NCBI Taxonomy" id="2072846"/>
    <lineage>
        <taxon>Bacteria</taxon>
        <taxon>Pseudomonadati</taxon>
        <taxon>Bacteroidota</taxon>
        <taxon>Cytophagia</taxon>
        <taxon>Cytophagales</taxon>
        <taxon>Hymenobacteraceae</taxon>
        <taxon>Adhaeribacter</taxon>
    </lineage>
</organism>